<evidence type="ECO:0000256" key="1">
    <source>
        <dbReference type="ARBA" id="ARBA00006479"/>
    </source>
</evidence>
<proteinExistence type="inferred from homology"/>
<gene>
    <name evidence="2" type="ORF">N6H18_00715</name>
</gene>
<comment type="similarity">
    <text evidence="1">Belongs to the ROK (NagC/XylR) family.</text>
</comment>
<evidence type="ECO:0000313" key="2">
    <source>
        <dbReference type="EMBL" id="UXP32497.1"/>
    </source>
</evidence>
<dbReference type="InterPro" id="IPR043129">
    <property type="entry name" value="ATPase_NBD"/>
</dbReference>
<dbReference type="InterPro" id="IPR049874">
    <property type="entry name" value="ROK_cs"/>
</dbReference>
<evidence type="ECO:0000313" key="3">
    <source>
        <dbReference type="Proteomes" id="UP001065174"/>
    </source>
</evidence>
<dbReference type="PANTHER" id="PTHR18964">
    <property type="entry name" value="ROK (REPRESSOR, ORF, KINASE) FAMILY"/>
    <property type="match status" value="1"/>
</dbReference>
<dbReference type="PANTHER" id="PTHR18964:SF149">
    <property type="entry name" value="BIFUNCTIONAL UDP-N-ACETYLGLUCOSAMINE 2-EPIMERASE_N-ACETYLMANNOSAMINE KINASE"/>
    <property type="match status" value="1"/>
</dbReference>
<dbReference type="RefSeq" id="WP_262309932.1">
    <property type="nucleotide sequence ID" value="NZ_CP106679.1"/>
</dbReference>
<name>A0ABY6CPP6_9BACT</name>
<dbReference type="SUPFAM" id="SSF53067">
    <property type="entry name" value="Actin-like ATPase domain"/>
    <property type="match status" value="1"/>
</dbReference>
<dbReference type="InterPro" id="IPR000600">
    <property type="entry name" value="ROK"/>
</dbReference>
<accession>A0ABY6CPP6</accession>
<dbReference type="Proteomes" id="UP001065174">
    <property type="component" value="Chromosome"/>
</dbReference>
<dbReference type="Gene3D" id="3.30.420.40">
    <property type="match status" value="2"/>
</dbReference>
<dbReference type="PROSITE" id="PS01125">
    <property type="entry name" value="ROK"/>
    <property type="match status" value="1"/>
</dbReference>
<sequence>MAEYVLGIDIGGTNTKYGLVDQEGNVTNEGSFPTQADADINAFLTLLHSHVHELIENNQVIGAGVGAPNGNYYRGTIEHAPNLNWGEIVEFRELFENKFKIKVALTNDANAAALGEMLFGGAKGMKDFVVFTLGTGLGSGIVVDGKLVYGYSGMAGEIGHVSVNPDGRHCACGRKGCLETYVSATGIKRTVSKLMADYTRPSVLRDIPYNQIDGKVITDAAKNHDFIAIKAFEYTGKILGQKLADTVLHTSPKTIFLFGGLVKAGDYLLEPAKHYMEEKMFKPFKNQVDLRASSLMDKNAAVLGAAALGWTEFSKDKEAMNV</sequence>
<dbReference type="EMBL" id="CP106679">
    <property type="protein sequence ID" value="UXP32497.1"/>
    <property type="molecule type" value="Genomic_DNA"/>
</dbReference>
<reference evidence="2" key="1">
    <citation type="submission" date="2022-09" db="EMBL/GenBank/DDBJ databases">
        <title>Comparative genomics and taxonomic characterization of three novel marine species of genus Reichenbachiella exhibiting antioxidant and polysaccharide degradation activities.</title>
        <authorList>
            <person name="Muhammad N."/>
            <person name="Lee Y.-J."/>
            <person name="Ko J."/>
            <person name="Kim S.-G."/>
        </authorList>
    </citation>
    <scope>NUCLEOTIDE SEQUENCE</scope>
    <source>
        <strain evidence="2">BKB1-1</strain>
    </source>
</reference>
<protein>
    <submittedName>
        <fullName evidence="2">ROK family protein</fullName>
    </submittedName>
</protein>
<organism evidence="2 3">
    <name type="scientific">Reichenbachiella agarivorans</name>
    <dbReference type="NCBI Taxonomy" id="2979464"/>
    <lineage>
        <taxon>Bacteria</taxon>
        <taxon>Pseudomonadati</taxon>
        <taxon>Bacteroidota</taxon>
        <taxon>Cytophagia</taxon>
        <taxon>Cytophagales</taxon>
        <taxon>Reichenbachiellaceae</taxon>
        <taxon>Reichenbachiella</taxon>
    </lineage>
</organism>
<keyword evidence="3" id="KW-1185">Reference proteome</keyword>
<dbReference type="Pfam" id="PF00480">
    <property type="entry name" value="ROK"/>
    <property type="match status" value="1"/>
</dbReference>